<dbReference type="Proteomes" id="UP001412067">
    <property type="component" value="Unassembled WGS sequence"/>
</dbReference>
<evidence type="ECO:0000313" key="1">
    <source>
        <dbReference type="EMBL" id="KAK8955478.1"/>
    </source>
</evidence>
<accession>A0ABR2LZ22</accession>
<proteinExistence type="predicted"/>
<keyword evidence="2" id="KW-1185">Reference proteome</keyword>
<dbReference type="EMBL" id="JBBWWR010000013">
    <property type="protein sequence ID" value="KAK8955478.1"/>
    <property type="molecule type" value="Genomic_DNA"/>
</dbReference>
<name>A0ABR2LZ22_9ASPA</name>
<gene>
    <name evidence="1" type="ORF">KSP40_PGU015577</name>
</gene>
<sequence length="175" mass="19008">MAGLRPLDASRPFLLNPVSSAAPRWFPTISGPDRSSFTLPVSPSFLSSLASLLFLRFPPRSTPQVASTGDVNDHGYYRGPLGIPPWPMQSGSSFSLVAPNFRSCEVGFVEVPVEVEIASFNTELEADEISICLVCLLRDCGLVFLKMMVMPSTYGILSAPFFIRLCNDLESAKGT</sequence>
<reference evidence="1 2" key="1">
    <citation type="journal article" date="2022" name="Nat. Plants">
        <title>Genomes of leafy and leafless Platanthera orchids illuminate the evolution of mycoheterotrophy.</title>
        <authorList>
            <person name="Li M.H."/>
            <person name="Liu K.W."/>
            <person name="Li Z."/>
            <person name="Lu H.C."/>
            <person name="Ye Q.L."/>
            <person name="Zhang D."/>
            <person name="Wang J.Y."/>
            <person name="Li Y.F."/>
            <person name="Zhong Z.M."/>
            <person name="Liu X."/>
            <person name="Yu X."/>
            <person name="Liu D.K."/>
            <person name="Tu X.D."/>
            <person name="Liu B."/>
            <person name="Hao Y."/>
            <person name="Liao X.Y."/>
            <person name="Jiang Y.T."/>
            <person name="Sun W.H."/>
            <person name="Chen J."/>
            <person name="Chen Y.Q."/>
            <person name="Ai Y."/>
            <person name="Zhai J.W."/>
            <person name="Wu S.S."/>
            <person name="Zhou Z."/>
            <person name="Hsiao Y.Y."/>
            <person name="Wu W.L."/>
            <person name="Chen Y.Y."/>
            <person name="Lin Y.F."/>
            <person name="Hsu J.L."/>
            <person name="Li C.Y."/>
            <person name="Wang Z.W."/>
            <person name="Zhao X."/>
            <person name="Zhong W.Y."/>
            <person name="Ma X.K."/>
            <person name="Ma L."/>
            <person name="Huang J."/>
            <person name="Chen G.Z."/>
            <person name="Huang M.Z."/>
            <person name="Huang L."/>
            <person name="Peng D.H."/>
            <person name="Luo Y.B."/>
            <person name="Zou S.Q."/>
            <person name="Chen S.P."/>
            <person name="Lan S."/>
            <person name="Tsai W.C."/>
            <person name="Van de Peer Y."/>
            <person name="Liu Z.J."/>
        </authorList>
    </citation>
    <scope>NUCLEOTIDE SEQUENCE [LARGE SCALE GENOMIC DNA]</scope>
    <source>
        <strain evidence="1">Lor288</strain>
    </source>
</reference>
<organism evidence="1 2">
    <name type="scientific">Platanthera guangdongensis</name>
    <dbReference type="NCBI Taxonomy" id="2320717"/>
    <lineage>
        <taxon>Eukaryota</taxon>
        <taxon>Viridiplantae</taxon>
        <taxon>Streptophyta</taxon>
        <taxon>Embryophyta</taxon>
        <taxon>Tracheophyta</taxon>
        <taxon>Spermatophyta</taxon>
        <taxon>Magnoliopsida</taxon>
        <taxon>Liliopsida</taxon>
        <taxon>Asparagales</taxon>
        <taxon>Orchidaceae</taxon>
        <taxon>Orchidoideae</taxon>
        <taxon>Orchideae</taxon>
        <taxon>Orchidinae</taxon>
        <taxon>Platanthera</taxon>
    </lineage>
</organism>
<evidence type="ECO:0000313" key="2">
    <source>
        <dbReference type="Proteomes" id="UP001412067"/>
    </source>
</evidence>
<comment type="caution">
    <text evidence="1">The sequence shown here is derived from an EMBL/GenBank/DDBJ whole genome shotgun (WGS) entry which is preliminary data.</text>
</comment>
<protein>
    <submittedName>
        <fullName evidence="1">Uncharacterized protein</fullName>
    </submittedName>
</protein>